<proteinExistence type="predicted"/>
<dbReference type="SUPFAM" id="SSF56219">
    <property type="entry name" value="DNase I-like"/>
    <property type="match status" value="1"/>
</dbReference>
<dbReference type="GO" id="GO:0016020">
    <property type="term" value="C:membrane"/>
    <property type="evidence" value="ECO:0007669"/>
    <property type="project" value="GOC"/>
</dbReference>
<dbReference type="PANTHER" id="PTHR14859:SF15">
    <property type="entry name" value="ENDONUCLEASE_EXONUCLEASE_PHOSPHATASE DOMAIN-CONTAINING PROTEIN"/>
    <property type="match status" value="1"/>
</dbReference>
<feature type="compositionally biased region" description="Acidic residues" evidence="1">
    <location>
        <begin position="346"/>
        <end position="355"/>
    </location>
</feature>
<organism evidence="3">
    <name type="scientific">uncultured Gemmatimonadota bacterium</name>
    <dbReference type="NCBI Taxonomy" id="203437"/>
    <lineage>
        <taxon>Bacteria</taxon>
        <taxon>Pseudomonadati</taxon>
        <taxon>Gemmatimonadota</taxon>
        <taxon>environmental samples</taxon>
    </lineage>
</organism>
<accession>A0A6J4MGB8</accession>
<dbReference type="GO" id="GO:0003824">
    <property type="term" value="F:catalytic activity"/>
    <property type="evidence" value="ECO:0007669"/>
    <property type="project" value="InterPro"/>
</dbReference>
<dbReference type="InterPro" id="IPR036691">
    <property type="entry name" value="Endo/exonu/phosph_ase_sf"/>
</dbReference>
<feature type="compositionally biased region" description="Basic and acidic residues" evidence="1">
    <location>
        <begin position="356"/>
        <end position="374"/>
    </location>
</feature>
<dbReference type="InterPro" id="IPR005135">
    <property type="entry name" value="Endo/exonuclease/phosphatase"/>
</dbReference>
<dbReference type="PANTHER" id="PTHR14859">
    <property type="entry name" value="CALCOFLUOR WHITE HYPERSENSITIVE PROTEIN PRECURSOR"/>
    <property type="match status" value="1"/>
</dbReference>
<name>A0A6J4MGB8_9BACT</name>
<sequence>MLPGALRWIPLGLGSLTAAGTLLSFSRSPHWAVRVWDFPRVQIATIAALSGGTYAAFYMEGKPAEWGFLSAMAATVLAQAREIFPYTPLHPVQVELSANGPQAPNVEGRATFRLLIANVLMENTQHERILKVIRDADPDVVLAVETNDRWAGALEPLTEKYPHVVRQPQENYYGMMLFSRLPIQEARIEFIVQEDIPSVHAVFELPSGDRVTLHGLHPRPPEPLRDQDSTPRDAELVLVGRAIRAAGDVPTVVAGDLNDVAWSPVSELFVRLSGLLDPRIGRGFFNSFNANNPLFRYPLDHVFHSNHFRLCELRRLPHIGSDHFPMLVELSYEPDASREQAPTPVDESDLEEAEEKVELEVEAAKTGDDRPGRE</sequence>
<evidence type="ECO:0000256" key="1">
    <source>
        <dbReference type="SAM" id="MobiDB-lite"/>
    </source>
</evidence>
<protein>
    <recommendedName>
        <fullName evidence="2">Endonuclease/exonuclease/phosphatase domain-containing protein</fullName>
    </recommendedName>
</protein>
<dbReference type="AlphaFoldDB" id="A0A6J4MGB8"/>
<feature type="domain" description="Endonuclease/exonuclease/phosphatase" evidence="2">
    <location>
        <begin position="117"/>
        <end position="323"/>
    </location>
</feature>
<evidence type="ECO:0000313" key="3">
    <source>
        <dbReference type="EMBL" id="CAA9358632.1"/>
    </source>
</evidence>
<evidence type="ECO:0000259" key="2">
    <source>
        <dbReference type="Pfam" id="PF03372"/>
    </source>
</evidence>
<feature type="region of interest" description="Disordered" evidence="1">
    <location>
        <begin position="335"/>
        <end position="374"/>
    </location>
</feature>
<gene>
    <name evidence="3" type="ORF">AVDCRST_MAG68-4218</name>
</gene>
<reference evidence="3" key="1">
    <citation type="submission" date="2020-02" db="EMBL/GenBank/DDBJ databases">
        <authorList>
            <person name="Meier V. D."/>
        </authorList>
    </citation>
    <scope>NUCLEOTIDE SEQUENCE</scope>
    <source>
        <strain evidence="3">AVDCRST_MAG68</strain>
    </source>
</reference>
<dbReference type="GO" id="GO:0006506">
    <property type="term" value="P:GPI anchor biosynthetic process"/>
    <property type="evidence" value="ECO:0007669"/>
    <property type="project" value="TreeGrafter"/>
</dbReference>
<dbReference type="Gene3D" id="3.60.10.10">
    <property type="entry name" value="Endonuclease/exonuclease/phosphatase"/>
    <property type="match status" value="1"/>
</dbReference>
<dbReference type="EMBL" id="CADCTW010000195">
    <property type="protein sequence ID" value="CAA9358632.1"/>
    <property type="molecule type" value="Genomic_DNA"/>
</dbReference>
<dbReference type="Pfam" id="PF03372">
    <property type="entry name" value="Exo_endo_phos"/>
    <property type="match status" value="1"/>
</dbReference>
<dbReference type="InterPro" id="IPR051916">
    <property type="entry name" value="GPI-anchor_lipid_remodeler"/>
</dbReference>